<gene>
    <name evidence="6" type="ORF">EH244_06010</name>
</gene>
<dbReference type="AlphaFoldDB" id="A0A3P3EW81"/>
<dbReference type="Gene3D" id="3.50.50.60">
    <property type="entry name" value="FAD/NAD(P)-binding domain"/>
    <property type="match status" value="2"/>
</dbReference>
<evidence type="ECO:0000259" key="5">
    <source>
        <dbReference type="Pfam" id="PF00890"/>
    </source>
</evidence>
<dbReference type="SUPFAM" id="SSF56425">
    <property type="entry name" value="Succinate dehydrogenase/fumarate reductase flavoprotein, catalytic domain"/>
    <property type="match status" value="1"/>
</dbReference>
<name>A0A3P3EW81_9BURK</name>
<dbReference type="GO" id="GO:0016491">
    <property type="term" value="F:oxidoreductase activity"/>
    <property type="evidence" value="ECO:0007669"/>
    <property type="project" value="UniProtKB-KW"/>
</dbReference>
<evidence type="ECO:0000256" key="3">
    <source>
        <dbReference type="ARBA" id="ARBA00022827"/>
    </source>
</evidence>
<organism evidence="6 7">
    <name type="scientific">Variovorax beijingensis</name>
    <dbReference type="NCBI Taxonomy" id="2496117"/>
    <lineage>
        <taxon>Bacteria</taxon>
        <taxon>Pseudomonadati</taxon>
        <taxon>Pseudomonadota</taxon>
        <taxon>Betaproteobacteria</taxon>
        <taxon>Burkholderiales</taxon>
        <taxon>Comamonadaceae</taxon>
        <taxon>Variovorax</taxon>
    </lineage>
</organism>
<dbReference type="Proteomes" id="UP000271590">
    <property type="component" value="Unassembled WGS sequence"/>
</dbReference>
<keyword evidence="4" id="KW-0560">Oxidoreductase</keyword>
<dbReference type="PANTHER" id="PTHR43400:SF10">
    <property type="entry name" value="3-OXOSTEROID 1-DEHYDROGENASE"/>
    <property type="match status" value="1"/>
</dbReference>
<dbReference type="SUPFAM" id="SSF51905">
    <property type="entry name" value="FAD/NAD(P)-binding domain"/>
    <property type="match status" value="1"/>
</dbReference>
<feature type="domain" description="FAD-dependent oxidoreductase 2 FAD-binding" evidence="5">
    <location>
        <begin position="64"/>
        <end position="420"/>
    </location>
</feature>
<dbReference type="PANTHER" id="PTHR43400">
    <property type="entry name" value="FUMARATE REDUCTASE"/>
    <property type="match status" value="1"/>
</dbReference>
<sequence length="455" mass="49094">MPWHLCAIYRLVRAVNLAAFAHPRLQECPEGGKGMLSNRISSSRRWHPSEKKHRVFHHAQMKHAMKLGLRYAADRLSGRRGTRLVMGNALVAQLFSSALKSGVLFAFETRVAQLSHDAGSFDVRVRSKQSEIAMRARNGVILAAGGFSGNTGLREQWLPEHGAQRTVAHAGNDGGGIGLGMALNAAVEVDHGSNAFWMPVSTLQRADGSTAHFPHIALDRAKPGSLAIDVSGRRFTNEANSYHHFCEAMLAQMADKSSNRFFLIADMSFVRQYGIGLIRPTARPARRFTDSGYLLRATSPQSLAEQLSVDSVALEQTLIRYNENAERGVDPDFHRGESALNRHNGDASTAPNPCLRALDLDDLCAVELTVADLGTSAGLATDDRARVLDRSGLAIPGLYACGNDMASMMRGAYPGPGTTLGPGMTFAWRAVEDLSSSMTASQCHGARGSTTAGNL</sequence>
<reference evidence="6 7" key="1">
    <citation type="submission" date="2018-11" db="EMBL/GenBank/DDBJ databases">
        <title>The genome of Variovorax sp T529.</title>
        <authorList>
            <person name="Gao J."/>
        </authorList>
    </citation>
    <scope>NUCLEOTIDE SEQUENCE [LARGE SCALE GENOMIC DNA]</scope>
    <source>
        <strain evidence="6 7">T529</strain>
    </source>
</reference>
<accession>A0A3P3EW81</accession>
<dbReference type="InterPro" id="IPR027477">
    <property type="entry name" value="Succ_DH/fumarate_Rdtase_cat_sf"/>
</dbReference>
<keyword evidence="2" id="KW-0285">Flavoprotein</keyword>
<keyword evidence="3" id="KW-0274">FAD</keyword>
<evidence type="ECO:0000313" key="6">
    <source>
        <dbReference type="EMBL" id="RRH90306.1"/>
    </source>
</evidence>
<evidence type="ECO:0000256" key="4">
    <source>
        <dbReference type="ARBA" id="ARBA00023002"/>
    </source>
</evidence>
<evidence type="ECO:0000256" key="1">
    <source>
        <dbReference type="ARBA" id="ARBA00001974"/>
    </source>
</evidence>
<evidence type="ECO:0000313" key="7">
    <source>
        <dbReference type="Proteomes" id="UP000271590"/>
    </source>
</evidence>
<dbReference type="InterPro" id="IPR036188">
    <property type="entry name" value="FAD/NAD-bd_sf"/>
</dbReference>
<comment type="cofactor">
    <cofactor evidence="1">
        <name>FAD</name>
        <dbReference type="ChEBI" id="CHEBI:57692"/>
    </cofactor>
</comment>
<dbReference type="Pfam" id="PF00890">
    <property type="entry name" value="FAD_binding_2"/>
    <property type="match status" value="1"/>
</dbReference>
<dbReference type="InterPro" id="IPR050315">
    <property type="entry name" value="FAD-oxidoreductase_2"/>
</dbReference>
<dbReference type="InterPro" id="IPR003953">
    <property type="entry name" value="FAD-dep_OxRdtase_2_FAD-bd"/>
</dbReference>
<dbReference type="GO" id="GO:0008202">
    <property type="term" value="P:steroid metabolic process"/>
    <property type="evidence" value="ECO:0007669"/>
    <property type="project" value="UniProtKB-ARBA"/>
</dbReference>
<protein>
    <submittedName>
        <fullName evidence="6">FAD-binding protein</fullName>
    </submittedName>
</protein>
<comment type="caution">
    <text evidence="6">The sequence shown here is derived from an EMBL/GenBank/DDBJ whole genome shotgun (WGS) entry which is preliminary data.</text>
</comment>
<evidence type="ECO:0000256" key="2">
    <source>
        <dbReference type="ARBA" id="ARBA00022630"/>
    </source>
</evidence>
<dbReference type="Gene3D" id="3.90.700.10">
    <property type="entry name" value="Succinate dehydrogenase/fumarate reductase flavoprotein, catalytic domain"/>
    <property type="match status" value="1"/>
</dbReference>
<dbReference type="EMBL" id="RQXU01000003">
    <property type="protein sequence ID" value="RRH90306.1"/>
    <property type="molecule type" value="Genomic_DNA"/>
</dbReference>
<proteinExistence type="predicted"/>